<dbReference type="RefSeq" id="WP_191750331.1">
    <property type="nucleotide sequence ID" value="NZ_JACSQZ010000036.1"/>
</dbReference>
<dbReference type="EMBL" id="JACSQZ010000036">
    <property type="protein sequence ID" value="MBD7915571.1"/>
    <property type="molecule type" value="Genomic_DNA"/>
</dbReference>
<gene>
    <name evidence="1" type="ORF">H9660_10485</name>
</gene>
<proteinExistence type="predicted"/>
<sequence>MEKLNKFINYIEGTFNNDKQIEKEKSLNEEIKVPRAKHIIGICNSKIENLPEDFKGYFTIDETYYNHGEKETALRHLFLYTLNEENNVVLTSYELPSNIEYNDFVNSNDKLVMDYNDLKLSEKFTPITFEEREEYFLAESETIFAPEVIFTAVEKVYDGKMYVTEIFRKNGVIVSGSEEPIIYNKIK</sequence>
<reference evidence="1 2" key="1">
    <citation type="submission" date="2020-08" db="EMBL/GenBank/DDBJ databases">
        <title>A Genomic Blueprint of the Chicken Gut Microbiome.</title>
        <authorList>
            <person name="Gilroy R."/>
            <person name="Ravi A."/>
            <person name="Getino M."/>
            <person name="Pursley I."/>
            <person name="Horton D.L."/>
            <person name="Alikhan N.-F."/>
            <person name="Baker D."/>
            <person name="Gharbi K."/>
            <person name="Hall N."/>
            <person name="Watson M."/>
            <person name="Adriaenssens E.M."/>
            <person name="Foster-Nyarko E."/>
            <person name="Jarju S."/>
            <person name="Secka A."/>
            <person name="Antonio M."/>
            <person name="Oren A."/>
            <person name="Chaudhuri R."/>
            <person name="La Ragione R.M."/>
            <person name="Hildebrand F."/>
            <person name="Pallen M.J."/>
        </authorList>
    </citation>
    <scope>NUCLEOTIDE SEQUENCE [LARGE SCALE GENOMIC DNA]</scope>
    <source>
        <strain evidence="1 2">Sa3CUN1</strain>
    </source>
</reference>
<comment type="caution">
    <text evidence="1">The sequence shown here is derived from an EMBL/GenBank/DDBJ whole genome shotgun (WGS) entry which is preliminary data.</text>
</comment>
<protein>
    <submittedName>
        <fullName evidence="1">Uncharacterized protein</fullName>
    </submittedName>
</protein>
<keyword evidence="2" id="KW-1185">Reference proteome</keyword>
<dbReference type="Proteomes" id="UP000640335">
    <property type="component" value="Unassembled WGS sequence"/>
</dbReference>
<name>A0ABR8Q570_9CLOT</name>
<accession>A0ABR8Q570</accession>
<organism evidence="1 2">
    <name type="scientific">Clostridium gallinarum</name>
    <dbReference type="NCBI Taxonomy" id="2762246"/>
    <lineage>
        <taxon>Bacteria</taxon>
        <taxon>Bacillati</taxon>
        <taxon>Bacillota</taxon>
        <taxon>Clostridia</taxon>
        <taxon>Eubacteriales</taxon>
        <taxon>Clostridiaceae</taxon>
        <taxon>Clostridium</taxon>
    </lineage>
</organism>
<evidence type="ECO:0000313" key="2">
    <source>
        <dbReference type="Proteomes" id="UP000640335"/>
    </source>
</evidence>
<evidence type="ECO:0000313" key="1">
    <source>
        <dbReference type="EMBL" id="MBD7915571.1"/>
    </source>
</evidence>